<evidence type="ECO:0000256" key="3">
    <source>
        <dbReference type="ARBA" id="ARBA00022989"/>
    </source>
</evidence>
<evidence type="ECO:0000313" key="6">
    <source>
        <dbReference type="EMBL" id="NEW36787.1"/>
    </source>
</evidence>
<organism evidence="6 7">
    <name type="scientific">Nocardia cyriacigeorgica</name>
    <dbReference type="NCBI Taxonomy" id="135487"/>
    <lineage>
        <taxon>Bacteria</taxon>
        <taxon>Bacillati</taxon>
        <taxon>Actinomycetota</taxon>
        <taxon>Actinomycetes</taxon>
        <taxon>Mycobacteriales</taxon>
        <taxon>Nocardiaceae</taxon>
        <taxon>Nocardia</taxon>
    </lineage>
</organism>
<name>A0A6P1CYB2_9NOCA</name>
<dbReference type="Pfam" id="PF04228">
    <property type="entry name" value="Zn_peptidase"/>
    <property type="match status" value="1"/>
</dbReference>
<evidence type="ECO:0000256" key="4">
    <source>
        <dbReference type="ARBA" id="ARBA00023136"/>
    </source>
</evidence>
<proteinExistence type="predicted"/>
<dbReference type="AlphaFoldDB" id="A0A6P1CYB2"/>
<comment type="caution">
    <text evidence="6">The sequence shown here is derived from an EMBL/GenBank/DDBJ whole genome shotgun (WGS) entry which is preliminary data.</text>
</comment>
<dbReference type="RefSeq" id="WP_163848353.1">
    <property type="nucleotide sequence ID" value="NZ_AP026975.1"/>
</dbReference>
<dbReference type="GO" id="GO:0016020">
    <property type="term" value="C:membrane"/>
    <property type="evidence" value="ECO:0007669"/>
    <property type="project" value="UniProtKB-SubCell"/>
</dbReference>
<feature type="region of interest" description="Disordered" evidence="5">
    <location>
        <begin position="62"/>
        <end position="101"/>
    </location>
</feature>
<dbReference type="PANTHER" id="PTHR30168:SF0">
    <property type="entry name" value="INNER MEMBRANE PROTEIN"/>
    <property type="match status" value="1"/>
</dbReference>
<protein>
    <recommendedName>
        <fullName evidence="8">Metalloprotease</fullName>
    </recommendedName>
</protein>
<evidence type="ECO:0000256" key="5">
    <source>
        <dbReference type="SAM" id="MobiDB-lite"/>
    </source>
</evidence>
<keyword evidence="2" id="KW-0812">Transmembrane</keyword>
<feature type="compositionally biased region" description="Low complexity" evidence="5">
    <location>
        <begin position="62"/>
        <end position="93"/>
    </location>
</feature>
<keyword evidence="3" id="KW-1133">Transmembrane helix</keyword>
<dbReference type="EMBL" id="JAAGVB010000104">
    <property type="protein sequence ID" value="NEW36787.1"/>
    <property type="molecule type" value="Genomic_DNA"/>
</dbReference>
<evidence type="ECO:0000313" key="7">
    <source>
        <dbReference type="Proteomes" id="UP000471166"/>
    </source>
</evidence>
<comment type="subcellular location">
    <subcellularLocation>
        <location evidence="1">Membrane</location>
        <topology evidence="1">Single-pass membrane protein</topology>
    </subcellularLocation>
</comment>
<evidence type="ECO:0008006" key="8">
    <source>
        <dbReference type="Google" id="ProtNLM"/>
    </source>
</evidence>
<dbReference type="InterPro" id="IPR007343">
    <property type="entry name" value="Uncharacterised_pept_Zn_put"/>
</dbReference>
<dbReference type="PANTHER" id="PTHR30168">
    <property type="entry name" value="PUTATIVE MEMBRANE PROTEIN YPFJ"/>
    <property type="match status" value="1"/>
</dbReference>
<reference evidence="6 7" key="1">
    <citation type="submission" date="2020-01" db="EMBL/GenBank/DDBJ databases">
        <title>Genetics and antimicrobial susceptibilities of Nocardia species isolated from the soil; a comparison with species isolated from humans.</title>
        <authorList>
            <person name="Carrasco G."/>
            <person name="Monzon S."/>
            <person name="Sansegundo M."/>
            <person name="Garcia E."/>
            <person name="Garrido N."/>
            <person name="Medina M.J."/>
            <person name="Villalon P."/>
            <person name="Ramirez-Arocha A.C."/>
            <person name="Jimenez P."/>
            <person name="Cuesta I."/>
            <person name="Valdezate S."/>
        </authorList>
    </citation>
    <scope>NUCLEOTIDE SEQUENCE [LARGE SCALE GENOMIC DNA]</scope>
    <source>
        <strain evidence="6 7">CNM20110626</strain>
    </source>
</reference>
<accession>A0A6P1CYB2</accession>
<keyword evidence="4" id="KW-0472">Membrane</keyword>
<evidence type="ECO:0000256" key="1">
    <source>
        <dbReference type="ARBA" id="ARBA00004167"/>
    </source>
</evidence>
<gene>
    <name evidence="6" type="ORF">GV791_30145</name>
</gene>
<dbReference type="Proteomes" id="UP000471166">
    <property type="component" value="Unassembled WGS sequence"/>
</dbReference>
<sequence>MPYGRPMPPPRSGGGGIAALFTVLGVFLVVGLLVAAGFAASSSERSTTAYTPTYTPSFTYSPATTPSTYSSSPTTSRSASTSRTTGYRTTTSTKPAGPQPVIALGNHPMFSDTSIGLNNVRCNLPAFALDPAVARAFFESASTCLDQMWQRDLGVTNLPFSSPGLQVAYSPEQLSSPCGSSGSAAFYCSSSKTIYMSTSEYGKGRTNFPAMEALAIFAHEYGHHVQALTGLLRASHDQRYDHGASTPLGLETSRRMELQASCFGGMYLGSAQAAGSYSTDEAWTAIRDHYNRGDYPGRPRDHGSPDNNGWWYEHGYTTNRNFECNTWLAPSDSVS</sequence>
<evidence type="ECO:0000256" key="2">
    <source>
        <dbReference type="ARBA" id="ARBA00022692"/>
    </source>
</evidence>